<name>A0A7S7NTG0_PALFE</name>
<dbReference type="InterPro" id="IPR011701">
    <property type="entry name" value="MFS"/>
</dbReference>
<dbReference type="GO" id="GO:0022857">
    <property type="term" value="F:transmembrane transporter activity"/>
    <property type="evidence" value="ECO:0007669"/>
    <property type="project" value="InterPro"/>
</dbReference>
<dbReference type="CDD" id="cd17324">
    <property type="entry name" value="MFS_NepI_like"/>
    <property type="match status" value="1"/>
</dbReference>
<dbReference type="InterPro" id="IPR036259">
    <property type="entry name" value="MFS_trans_sf"/>
</dbReference>
<accession>A0A7S7NTG0</accession>
<keyword evidence="7 8" id="KW-0472">Membrane</keyword>
<proteinExistence type="inferred from homology"/>
<dbReference type="SUPFAM" id="SSF103473">
    <property type="entry name" value="MFS general substrate transporter"/>
    <property type="match status" value="1"/>
</dbReference>
<dbReference type="InterPro" id="IPR020846">
    <property type="entry name" value="MFS_dom"/>
</dbReference>
<feature type="transmembrane region" description="Helical" evidence="8">
    <location>
        <begin position="166"/>
        <end position="185"/>
    </location>
</feature>
<evidence type="ECO:0000256" key="5">
    <source>
        <dbReference type="ARBA" id="ARBA00022692"/>
    </source>
</evidence>
<feature type="transmembrane region" description="Helical" evidence="8">
    <location>
        <begin position="78"/>
        <end position="97"/>
    </location>
</feature>
<dbReference type="KEGG" id="pfer:IRI77_05965"/>
<feature type="domain" description="Major facilitator superfamily (MFS) profile" evidence="9">
    <location>
        <begin position="12"/>
        <end position="390"/>
    </location>
</feature>
<dbReference type="PANTHER" id="PTHR43271">
    <property type="entry name" value="BLL2771 PROTEIN"/>
    <property type="match status" value="1"/>
</dbReference>
<dbReference type="EMBL" id="CP063849">
    <property type="protein sequence ID" value="QOY89495.1"/>
    <property type="molecule type" value="Genomic_DNA"/>
</dbReference>
<feature type="transmembrane region" description="Helical" evidence="8">
    <location>
        <begin position="303"/>
        <end position="324"/>
    </location>
</feature>
<keyword evidence="4" id="KW-1003">Cell membrane</keyword>
<evidence type="ECO:0000256" key="2">
    <source>
        <dbReference type="ARBA" id="ARBA00008335"/>
    </source>
</evidence>
<feature type="transmembrane region" description="Helical" evidence="8">
    <location>
        <begin position="12"/>
        <end position="29"/>
    </location>
</feature>
<gene>
    <name evidence="10" type="ORF">IRI77_05965</name>
</gene>
<evidence type="ECO:0000256" key="7">
    <source>
        <dbReference type="ARBA" id="ARBA00023136"/>
    </source>
</evidence>
<feature type="transmembrane region" description="Helical" evidence="8">
    <location>
        <begin position="336"/>
        <end position="355"/>
    </location>
</feature>
<protein>
    <submittedName>
        <fullName evidence="10">MFS transporter</fullName>
    </submittedName>
</protein>
<feature type="transmembrane region" description="Helical" evidence="8">
    <location>
        <begin position="103"/>
        <end position="124"/>
    </location>
</feature>
<dbReference type="Gene3D" id="1.20.1250.20">
    <property type="entry name" value="MFS general substrate transporter like domains"/>
    <property type="match status" value="2"/>
</dbReference>
<dbReference type="AlphaFoldDB" id="A0A7S7NTG0"/>
<dbReference type="PROSITE" id="PS50850">
    <property type="entry name" value="MFS"/>
    <property type="match status" value="1"/>
</dbReference>
<dbReference type="Proteomes" id="UP000593892">
    <property type="component" value="Chromosome"/>
</dbReference>
<evidence type="ECO:0000256" key="8">
    <source>
        <dbReference type="SAM" id="Phobius"/>
    </source>
</evidence>
<feature type="transmembrane region" description="Helical" evidence="8">
    <location>
        <begin position="136"/>
        <end position="160"/>
    </location>
</feature>
<keyword evidence="11" id="KW-1185">Reference proteome</keyword>
<dbReference type="GO" id="GO:0005886">
    <property type="term" value="C:plasma membrane"/>
    <property type="evidence" value="ECO:0007669"/>
    <property type="project" value="UniProtKB-SubCell"/>
</dbReference>
<keyword evidence="6 8" id="KW-1133">Transmembrane helix</keyword>
<comment type="subcellular location">
    <subcellularLocation>
        <location evidence="1">Cell membrane</location>
        <topology evidence="1">Multi-pass membrane protein</topology>
    </subcellularLocation>
</comment>
<evidence type="ECO:0000256" key="6">
    <source>
        <dbReference type="ARBA" id="ARBA00022989"/>
    </source>
</evidence>
<dbReference type="RefSeq" id="WP_194451157.1">
    <property type="nucleotide sequence ID" value="NZ_CP063849.1"/>
</dbReference>
<comment type="similarity">
    <text evidence="2">Belongs to the major facilitator superfamily.</text>
</comment>
<keyword evidence="5 8" id="KW-0812">Transmembrane</keyword>
<evidence type="ECO:0000313" key="10">
    <source>
        <dbReference type="EMBL" id="QOY89495.1"/>
    </source>
</evidence>
<evidence type="ECO:0000256" key="1">
    <source>
        <dbReference type="ARBA" id="ARBA00004651"/>
    </source>
</evidence>
<keyword evidence="3" id="KW-0813">Transport</keyword>
<evidence type="ECO:0000259" key="9">
    <source>
        <dbReference type="PROSITE" id="PS50850"/>
    </source>
</evidence>
<evidence type="ECO:0000313" key="11">
    <source>
        <dbReference type="Proteomes" id="UP000593892"/>
    </source>
</evidence>
<evidence type="ECO:0000256" key="3">
    <source>
        <dbReference type="ARBA" id="ARBA00022448"/>
    </source>
</evidence>
<feature type="transmembrane region" description="Helical" evidence="8">
    <location>
        <begin position="279"/>
        <end position="297"/>
    </location>
</feature>
<organism evidence="10 11">
    <name type="scientific">Paludibaculum fermentans</name>
    <dbReference type="NCBI Taxonomy" id="1473598"/>
    <lineage>
        <taxon>Bacteria</taxon>
        <taxon>Pseudomonadati</taxon>
        <taxon>Acidobacteriota</taxon>
        <taxon>Terriglobia</taxon>
        <taxon>Bryobacterales</taxon>
        <taxon>Bryobacteraceae</taxon>
        <taxon>Paludibaculum</taxon>
    </lineage>
</organism>
<feature type="transmembrane region" description="Helical" evidence="8">
    <location>
        <begin position="41"/>
        <end position="66"/>
    </location>
</feature>
<sequence length="405" mass="42730">MDAISRADGRKRTAAVVLAGFCAFLDLYAPQPLLPMLARHFQISAAGAGLVVSAATIAVALAAPFVGLIADRHGRKQVIVPATLLLVIPTLMAALAQNLPQLLFWRFLQGVLTPGIFAVTIAYINEEWRSNVGAAMAAYVTGTVLGGFTGRTLAALVATVTSWQWAFVWLAVLNLAGGLAIRAWMPEGKRFRPVTSEGGHAAQILRHLRNPQLLATYGAGFCVLFSMVALFTYVNFHLEAAPYHLSTAALGFLFTVYLVGAVITPIAGRWIDRLGHRTALSGALSLSLLGTALTLLVPLPAIITGLAFCCTGVFIAQSAASSYIGKVTKEGRAAAVGLYVTFYYVGGSAGAVLPGALWSRWGWPACVALIALVQALTIGLALVFWRPVTSALPLEAAITTERGSL</sequence>
<reference evidence="10 11" key="1">
    <citation type="submission" date="2020-10" db="EMBL/GenBank/DDBJ databases">
        <title>Complete genome sequence of Paludibaculum fermentans P105T, a facultatively anaerobic acidobacterium capable of dissimilatory Fe(III) reduction.</title>
        <authorList>
            <person name="Dedysh S.N."/>
            <person name="Beletsky A.V."/>
            <person name="Kulichevskaya I.S."/>
            <person name="Mardanov A.V."/>
            <person name="Ravin N.V."/>
        </authorList>
    </citation>
    <scope>NUCLEOTIDE SEQUENCE [LARGE SCALE GENOMIC DNA]</scope>
    <source>
        <strain evidence="10 11">P105</strain>
    </source>
</reference>
<evidence type="ECO:0000256" key="4">
    <source>
        <dbReference type="ARBA" id="ARBA00022475"/>
    </source>
</evidence>
<dbReference type="Pfam" id="PF07690">
    <property type="entry name" value="MFS_1"/>
    <property type="match status" value="2"/>
</dbReference>
<feature type="transmembrane region" description="Helical" evidence="8">
    <location>
        <begin position="248"/>
        <end position="267"/>
    </location>
</feature>
<feature type="transmembrane region" description="Helical" evidence="8">
    <location>
        <begin position="361"/>
        <end position="385"/>
    </location>
</feature>
<feature type="transmembrane region" description="Helical" evidence="8">
    <location>
        <begin position="214"/>
        <end position="236"/>
    </location>
</feature>
<dbReference type="PANTHER" id="PTHR43271:SF2">
    <property type="entry name" value="BLL2771 PROTEIN"/>
    <property type="match status" value="1"/>
</dbReference>